<dbReference type="Gene3D" id="3.10.580.10">
    <property type="entry name" value="CBS-domain"/>
    <property type="match status" value="1"/>
</dbReference>
<dbReference type="PROSITE" id="PS50042">
    <property type="entry name" value="CNMP_BINDING_3"/>
    <property type="match status" value="1"/>
</dbReference>
<dbReference type="SUPFAM" id="SSF51206">
    <property type="entry name" value="cAMP-binding domain-like"/>
    <property type="match status" value="1"/>
</dbReference>
<dbReference type="EMBL" id="CP070608">
    <property type="protein sequence ID" value="QSE98470.1"/>
    <property type="molecule type" value="Genomic_DNA"/>
</dbReference>
<dbReference type="CDD" id="cd00038">
    <property type="entry name" value="CAP_ED"/>
    <property type="match status" value="1"/>
</dbReference>
<dbReference type="InterPro" id="IPR018821">
    <property type="entry name" value="DUF294_put_nucleoTrafse_sb-bd"/>
</dbReference>
<dbReference type="Pfam" id="PF10335">
    <property type="entry name" value="DUF294_C"/>
    <property type="match status" value="1"/>
</dbReference>
<dbReference type="PANTHER" id="PTHR43080:SF2">
    <property type="entry name" value="CBS DOMAIN-CONTAINING PROTEIN"/>
    <property type="match status" value="1"/>
</dbReference>
<gene>
    <name evidence="5" type="ORF">JR347_05165</name>
</gene>
<dbReference type="PROSITE" id="PS51371">
    <property type="entry name" value="CBS"/>
    <property type="match status" value="2"/>
</dbReference>
<sequence>MAANVIASRIADFLKKFPPFEEISDTELLMLCEKAIVKYANKGEYLFKQGESSSPYLYVVKEGLVHLERQTSTGAKELVDICDEGDLFGVRSMLSGKPYVFDARCEEEALVYGIPIEEFKKHLESNSKIALFFASGLAGGQSDVQQGPTQKMVPVQESGSLLNWNKPLAEPKRALITCKSTDLIKDVAGLMTMEQIGSIIICNDEQKAIGIATETDFKTKVATGKVAVTQPISEIMTPDVITMNLGKPLSSYLLKMLQHKINHLCLVKKGLPVGILSHHDLTGASQNHPITLGYTMEQAAELSELVELRNQADALINFYLEQHVSIQLVSSLASHINDITISKCIECALQEVGEPTAKFAWISLGSEGRQEQLIRTDQDNALIYEDNQDESTRLYFIKLAQKINSNLEACGFEMCPAEMMGGNEKWCQPLNQWKKYFSGWIHQPQEKSLMLSTIFFDYRHVYGAKELADELGKHLKNEIKSGNIFIHFLAKNSLQNPPPLSFFKNFVVERSGEHVDRFDIKARAMMPLVDIARVLALNSGESISSNTLVRYKWLEKNDKNNAELYKLAAESYEYLMRFRALNGFQNKNSGRYISIESLSKIERQILRNTFEPINRLQKMLEVRFQLSYFN</sequence>
<evidence type="ECO:0000256" key="2">
    <source>
        <dbReference type="PROSITE-ProRule" id="PRU00703"/>
    </source>
</evidence>
<evidence type="ECO:0000313" key="5">
    <source>
        <dbReference type="EMBL" id="QSE98470.1"/>
    </source>
</evidence>
<dbReference type="CDD" id="cd05401">
    <property type="entry name" value="NT_GlnE_GlnD_like"/>
    <property type="match status" value="1"/>
</dbReference>
<reference evidence="5" key="1">
    <citation type="submission" date="2021-02" db="EMBL/GenBank/DDBJ databases">
        <title>Fulvivirga sp. S481 isolated from sea water.</title>
        <authorList>
            <person name="Bae S.S."/>
            <person name="Baek K."/>
        </authorList>
    </citation>
    <scope>NUCLEOTIDE SEQUENCE</scope>
    <source>
        <strain evidence="5">S481</strain>
    </source>
</reference>
<accession>A0A975A1Q5</accession>
<dbReference type="InterPro" id="IPR018490">
    <property type="entry name" value="cNMP-bd_dom_sf"/>
</dbReference>
<dbReference type="Pfam" id="PF00571">
    <property type="entry name" value="CBS"/>
    <property type="match status" value="2"/>
</dbReference>
<dbReference type="RefSeq" id="WP_205722984.1">
    <property type="nucleotide sequence ID" value="NZ_CP070608.1"/>
</dbReference>
<dbReference type="SMART" id="SM00116">
    <property type="entry name" value="CBS"/>
    <property type="match status" value="2"/>
</dbReference>
<dbReference type="InterPro" id="IPR000595">
    <property type="entry name" value="cNMP-bd_dom"/>
</dbReference>
<evidence type="ECO:0000259" key="4">
    <source>
        <dbReference type="PROSITE" id="PS51371"/>
    </source>
</evidence>
<evidence type="ECO:0000313" key="6">
    <source>
        <dbReference type="Proteomes" id="UP000662783"/>
    </source>
</evidence>
<dbReference type="GO" id="GO:0008773">
    <property type="term" value="F:[protein-PII] uridylyltransferase activity"/>
    <property type="evidence" value="ECO:0007669"/>
    <property type="project" value="InterPro"/>
</dbReference>
<feature type="domain" description="Cyclic nucleotide-binding" evidence="3">
    <location>
        <begin position="19"/>
        <end position="123"/>
    </location>
</feature>
<dbReference type="AlphaFoldDB" id="A0A975A1Q5"/>
<organism evidence="5 6">
    <name type="scientific">Fulvivirga lutea</name>
    <dbReference type="NCBI Taxonomy" id="2810512"/>
    <lineage>
        <taxon>Bacteria</taxon>
        <taxon>Pseudomonadati</taxon>
        <taxon>Bacteroidota</taxon>
        <taxon>Cytophagia</taxon>
        <taxon>Cytophagales</taxon>
        <taxon>Fulvivirgaceae</taxon>
        <taxon>Fulvivirga</taxon>
    </lineage>
</organism>
<dbReference type="Proteomes" id="UP000662783">
    <property type="component" value="Chromosome"/>
</dbReference>
<proteinExistence type="predicted"/>
<feature type="domain" description="CBS" evidence="4">
    <location>
        <begin position="171"/>
        <end position="228"/>
    </location>
</feature>
<dbReference type="KEGG" id="fuv:JR347_05165"/>
<feature type="domain" description="CBS" evidence="4">
    <location>
        <begin position="236"/>
        <end position="292"/>
    </location>
</feature>
<protein>
    <submittedName>
        <fullName evidence="5">Cyclic nucleotide-binding domain-containing protein</fullName>
    </submittedName>
</protein>
<dbReference type="SUPFAM" id="SSF54631">
    <property type="entry name" value="CBS-domain pair"/>
    <property type="match status" value="1"/>
</dbReference>
<keyword evidence="6" id="KW-1185">Reference proteome</keyword>
<dbReference type="Pfam" id="PF03445">
    <property type="entry name" value="DUF294"/>
    <property type="match status" value="1"/>
</dbReference>
<dbReference type="InterPro" id="IPR051257">
    <property type="entry name" value="Diverse_CBS-Domain"/>
</dbReference>
<dbReference type="InterPro" id="IPR000644">
    <property type="entry name" value="CBS_dom"/>
</dbReference>
<dbReference type="InterPro" id="IPR046342">
    <property type="entry name" value="CBS_dom_sf"/>
</dbReference>
<name>A0A975A1Q5_9BACT</name>
<dbReference type="Gene3D" id="2.60.120.10">
    <property type="entry name" value="Jelly Rolls"/>
    <property type="match status" value="1"/>
</dbReference>
<evidence type="ECO:0000256" key="1">
    <source>
        <dbReference type="ARBA" id="ARBA00023122"/>
    </source>
</evidence>
<dbReference type="Pfam" id="PF00027">
    <property type="entry name" value="cNMP_binding"/>
    <property type="match status" value="1"/>
</dbReference>
<dbReference type="InterPro" id="IPR005105">
    <property type="entry name" value="GlnD_Uridyltrans_N"/>
</dbReference>
<dbReference type="SMART" id="SM00100">
    <property type="entry name" value="cNMP"/>
    <property type="match status" value="1"/>
</dbReference>
<dbReference type="InterPro" id="IPR014710">
    <property type="entry name" value="RmlC-like_jellyroll"/>
</dbReference>
<keyword evidence="1 2" id="KW-0129">CBS domain</keyword>
<evidence type="ECO:0000259" key="3">
    <source>
        <dbReference type="PROSITE" id="PS50042"/>
    </source>
</evidence>
<dbReference type="PANTHER" id="PTHR43080">
    <property type="entry name" value="CBS DOMAIN-CONTAINING PROTEIN CBSX3, MITOCHONDRIAL"/>
    <property type="match status" value="1"/>
</dbReference>